<gene>
    <name evidence="2" type="ORF">CPSG_03401</name>
</gene>
<dbReference type="HOGENOM" id="CLU_1844910_0_0_1"/>
<keyword evidence="3" id="KW-1185">Reference proteome</keyword>
<dbReference type="AlphaFoldDB" id="E9CZX3"/>
<proteinExistence type="predicted"/>
<feature type="compositionally biased region" description="Basic and acidic residues" evidence="1">
    <location>
        <begin position="94"/>
        <end position="115"/>
    </location>
</feature>
<feature type="compositionally biased region" description="Polar residues" evidence="1">
    <location>
        <begin position="1"/>
        <end position="14"/>
    </location>
</feature>
<sequence>MSQWVPIKVSSSSPRCRKHGAQQLVSRSTGADWNRGGGAGGRTQVPLCSSITSTRIRADDTDSMAMSINSLLKKGVASVSVLVDMAEGMEADGESGKRAPRELAECPPHRRDEGRCGGSAVGPVSGGRERRLIRSNDQR</sequence>
<feature type="region of interest" description="Disordered" evidence="1">
    <location>
        <begin position="89"/>
        <end position="139"/>
    </location>
</feature>
<feature type="region of interest" description="Disordered" evidence="1">
    <location>
        <begin position="1"/>
        <end position="46"/>
    </location>
</feature>
<evidence type="ECO:0000256" key="1">
    <source>
        <dbReference type="SAM" id="MobiDB-lite"/>
    </source>
</evidence>
<reference evidence="3" key="2">
    <citation type="submission" date="2010-03" db="EMBL/GenBank/DDBJ databases">
        <title>The genome sequence of Coccidioides posadasii strain Silveira.</title>
        <authorList>
            <consortium name="The Broad Institute Genome Sequencing Center for Infectious Disease"/>
            <person name="Neafsey D."/>
            <person name="Orbach M."/>
            <person name="Henn M.R."/>
            <person name="Cole G.T."/>
            <person name="Galgiani J."/>
            <person name="Gardner M.J."/>
            <person name="Kirkland T.N."/>
            <person name="Taylor J.W."/>
            <person name="Young S.K."/>
            <person name="Zeng Q."/>
            <person name="Koehrsen M."/>
            <person name="Alvarado L."/>
            <person name="Berlin A."/>
            <person name="Borenstein D."/>
            <person name="Chapman S.B."/>
            <person name="Chen Z."/>
            <person name="Engels R."/>
            <person name="Freedman E."/>
            <person name="Gellesch M."/>
            <person name="Goldberg J."/>
            <person name="Griggs A."/>
            <person name="Gujja S."/>
            <person name="Heilman E."/>
            <person name="Heiman D."/>
            <person name="Howarth C."/>
            <person name="Jen D."/>
            <person name="Larson L."/>
            <person name="Mehta T."/>
            <person name="Neiman D."/>
            <person name="Park D."/>
            <person name="Pearson M."/>
            <person name="Richards J."/>
            <person name="Roberts A."/>
            <person name="Saif S."/>
            <person name="Shea T."/>
            <person name="Shenoy N."/>
            <person name="Sisk P."/>
            <person name="Stolte C."/>
            <person name="Sykes S."/>
            <person name="Walk T."/>
            <person name="White J."/>
            <person name="Yandava C."/>
            <person name="Haas B."/>
            <person name="Nusbaum C."/>
            <person name="Birren B."/>
        </authorList>
    </citation>
    <scope>NUCLEOTIDE SEQUENCE [LARGE SCALE GENOMIC DNA]</scope>
    <source>
        <strain evidence="3">RMSCC 757 / Silveira</strain>
    </source>
</reference>
<protein>
    <submittedName>
        <fullName evidence="2">Uncharacterized protein</fullName>
    </submittedName>
</protein>
<evidence type="ECO:0000313" key="2">
    <source>
        <dbReference type="EMBL" id="EFW20226.1"/>
    </source>
</evidence>
<dbReference type="VEuPathDB" id="FungiDB:CPSG_03401"/>
<dbReference type="EMBL" id="GL636489">
    <property type="protein sequence ID" value="EFW20226.1"/>
    <property type="molecule type" value="Genomic_DNA"/>
</dbReference>
<evidence type="ECO:0000313" key="3">
    <source>
        <dbReference type="Proteomes" id="UP000002497"/>
    </source>
</evidence>
<reference evidence="3" key="1">
    <citation type="journal article" date="2010" name="Genome Res.">
        <title>Population genomic sequencing of Coccidioides fungi reveals recent hybridization and transposon control.</title>
        <authorList>
            <person name="Neafsey D.E."/>
            <person name="Barker B.M."/>
            <person name="Sharpton T.J."/>
            <person name="Stajich J.E."/>
            <person name="Park D.J."/>
            <person name="Whiston E."/>
            <person name="Hung C.-Y."/>
            <person name="McMahan C."/>
            <person name="White J."/>
            <person name="Sykes S."/>
            <person name="Heiman D."/>
            <person name="Young S."/>
            <person name="Zeng Q."/>
            <person name="Abouelleil A."/>
            <person name="Aftuck L."/>
            <person name="Bessette D."/>
            <person name="Brown A."/>
            <person name="FitzGerald M."/>
            <person name="Lui A."/>
            <person name="Macdonald J.P."/>
            <person name="Priest M."/>
            <person name="Orbach M.J."/>
            <person name="Galgiani J.N."/>
            <person name="Kirkland T.N."/>
            <person name="Cole G.T."/>
            <person name="Birren B.W."/>
            <person name="Henn M.R."/>
            <person name="Taylor J.W."/>
            <person name="Rounsley S.D."/>
        </authorList>
    </citation>
    <scope>NUCLEOTIDE SEQUENCE [LARGE SCALE GENOMIC DNA]</scope>
    <source>
        <strain evidence="3">RMSCC 757 / Silveira</strain>
    </source>
</reference>
<name>E9CZX3_COCPS</name>
<organism evidence="3">
    <name type="scientific">Coccidioides posadasii (strain RMSCC 757 / Silveira)</name>
    <name type="common">Valley fever fungus</name>
    <dbReference type="NCBI Taxonomy" id="443226"/>
    <lineage>
        <taxon>Eukaryota</taxon>
        <taxon>Fungi</taxon>
        <taxon>Dikarya</taxon>
        <taxon>Ascomycota</taxon>
        <taxon>Pezizomycotina</taxon>
        <taxon>Eurotiomycetes</taxon>
        <taxon>Eurotiomycetidae</taxon>
        <taxon>Onygenales</taxon>
        <taxon>Onygenaceae</taxon>
        <taxon>Coccidioides</taxon>
    </lineage>
</organism>
<dbReference type="Proteomes" id="UP000002497">
    <property type="component" value="Unassembled WGS sequence"/>
</dbReference>
<accession>E9CZX3</accession>
<feature type="compositionally biased region" description="Basic and acidic residues" evidence="1">
    <location>
        <begin position="127"/>
        <end position="139"/>
    </location>
</feature>